<sequence length="176" mass="20043">MNRNATSIIVAKSTNRRQRSGTAKESIWTTSLLKCLLVVTSGVLLPICPTFMLAMQSVSNSTASSFSHGLAAEPIVQSTHKTWQDYLKESSEEQVIDGTIDEKRGIQERLRHVEMYYQRWIANHQSTQDGHLRYRCSNRNKLCAYWASIGECSNNPMFMEDVCVLACMRCDRLTEE</sequence>
<dbReference type="Pfam" id="PF01549">
    <property type="entry name" value="ShK"/>
    <property type="match status" value="1"/>
</dbReference>
<gene>
    <name evidence="3" type="ORF">ACHAWO_006302</name>
</gene>
<organism evidence="3 4">
    <name type="scientific">Cyclotella atomus</name>
    <dbReference type="NCBI Taxonomy" id="382360"/>
    <lineage>
        <taxon>Eukaryota</taxon>
        <taxon>Sar</taxon>
        <taxon>Stramenopiles</taxon>
        <taxon>Ochrophyta</taxon>
        <taxon>Bacillariophyta</taxon>
        <taxon>Coscinodiscophyceae</taxon>
        <taxon>Thalassiosirophycidae</taxon>
        <taxon>Stephanodiscales</taxon>
        <taxon>Stephanodiscaceae</taxon>
        <taxon>Cyclotella</taxon>
    </lineage>
</organism>
<accession>A0ABD3NX25</accession>
<dbReference type="AlphaFoldDB" id="A0ABD3NX25"/>
<keyword evidence="1" id="KW-1133">Transmembrane helix</keyword>
<evidence type="ECO:0000259" key="2">
    <source>
        <dbReference type="SMART" id="SM00254"/>
    </source>
</evidence>
<name>A0ABD3NX25_9STRA</name>
<keyword evidence="4" id="KW-1185">Reference proteome</keyword>
<evidence type="ECO:0000256" key="1">
    <source>
        <dbReference type="SAM" id="Phobius"/>
    </source>
</evidence>
<dbReference type="Proteomes" id="UP001530400">
    <property type="component" value="Unassembled WGS sequence"/>
</dbReference>
<feature type="transmembrane region" description="Helical" evidence="1">
    <location>
        <begin position="26"/>
        <end position="47"/>
    </location>
</feature>
<dbReference type="InterPro" id="IPR003582">
    <property type="entry name" value="ShKT_dom"/>
</dbReference>
<keyword evidence="1" id="KW-0472">Membrane</keyword>
<dbReference type="EMBL" id="JALLPJ020000887">
    <property type="protein sequence ID" value="KAL3780534.1"/>
    <property type="molecule type" value="Genomic_DNA"/>
</dbReference>
<protein>
    <recommendedName>
        <fullName evidence="2">ShKT domain-containing protein</fullName>
    </recommendedName>
</protein>
<evidence type="ECO:0000313" key="3">
    <source>
        <dbReference type="EMBL" id="KAL3780534.1"/>
    </source>
</evidence>
<comment type="caution">
    <text evidence="3">The sequence shown here is derived from an EMBL/GenBank/DDBJ whole genome shotgun (WGS) entry which is preliminary data.</text>
</comment>
<feature type="domain" description="ShKT" evidence="2">
    <location>
        <begin position="135"/>
        <end position="171"/>
    </location>
</feature>
<evidence type="ECO:0000313" key="4">
    <source>
        <dbReference type="Proteomes" id="UP001530400"/>
    </source>
</evidence>
<reference evidence="3 4" key="1">
    <citation type="submission" date="2024-10" db="EMBL/GenBank/DDBJ databases">
        <title>Updated reference genomes for cyclostephanoid diatoms.</title>
        <authorList>
            <person name="Roberts W.R."/>
            <person name="Alverson A.J."/>
        </authorList>
    </citation>
    <scope>NUCLEOTIDE SEQUENCE [LARGE SCALE GENOMIC DNA]</scope>
    <source>
        <strain evidence="3 4">AJA010-31</strain>
    </source>
</reference>
<proteinExistence type="predicted"/>
<dbReference type="SMART" id="SM00254">
    <property type="entry name" value="ShKT"/>
    <property type="match status" value="1"/>
</dbReference>
<keyword evidence="1" id="KW-0812">Transmembrane</keyword>